<organism evidence="2 3">
    <name type="scientific">Flavobacterium crassostreae</name>
    <dbReference type="NCBI Taxonomy" id="1763534"/>
    <lineage>
        <taxon>Bacteria</taxon>
        <taxon>Pseudomonadati</taxon>
        <taxon>Bacteroidota</taxon>
        <taxon>Flavobacteriia</taxon>
        <taxon>Flavobacteriales</taxon>
        <taxon>Flavobacteriaceae</taxon>
        <taxon>Flavobacterium</taxon>
    </lineage>
</organism>
<accession>A0A1B9DXV8</accession>
<evidence type="ECO:0000259" key="1">
    <source>
        <dbReference type="PROSITE" id="PS50093"/>
    </source>
</evidence>
<dbReference type="InterPro" id="IPR000601">
    <property type="entry name" value="PKD_dom"/>
</dbReference>
<dbReference type="Proteomes" id="UP000093510">
    <property type="component" value="Unassembled WGS sequence"/>
</dbReference>
<dbReference type="InterPro" id="IPR013783">
    <property type="entry name" value="Ig-like_fold"/>
</dbReference>
<dbReference type="Gene3D" id="2.60.40.10">
    <property type="entry name" value="Immunoglobulins"/>
    <property type="match status" value="3"/>
</dbReference>
<dbReference type="InterPro" id="IPR022409">
    <property type="entry name" value="PKD/Chitinase_dom"/>
</dbReference>
<dbReference type="SUPFAM" id="SSF49299">
    <property type="entry name" value="PKD domain"/>
    <property type="match status" value="3"/>
</dbReference>
<dbReference type="EMBL" id="LVEP01000038">
    <property type="protein sequence ID" value="OCB74525.1"/>
    <property type="molecule type" value="Genomic_DNA"/>
</dbReference>
<feature type="domain" description="PKD" evidence="1">
    <location>
        <begin position="226"/>
        <end position="282"/>
    </location>
</feature>
<keyword evidence="3" id="KW-1185">Reference proteome</keyword>
<evidence type="ECO:0000313" key="3">
    <source>
        <dbReference type="Proteomes" id="UP000093510"/>
    </source>
</evidence>
<dbReference type="PROSITE" id="PS51257">
    <property type="entry name" value="PROKAR_LIPOPROTEIN"/>
    <property type="match status" value="1"/>
</dbReference>
<name>A0A1B9DXV8_9FLAO</name>
<protein>
    <submittedName>
        <fullName evidence="2">PKD domain-containing protein</fullName>
    </submittedName>
</protein>
<dbReference type="Pfam" id="PF00801">
    <property type="entry name" value="PKD"/>
    <property type="match status" value="2"/>
</dbReference>
<comment type="caution">
    <text evidence="2">The sequence shown here is derived from an EMBL/GenBank/DDBJ whole genome shotgun (WGS) entry which is preliminary data.</text>
</comment>
<dbReference type="AlphaFoldDB" id="A0A1B9DXV8"/>
<reference evidence="2 3" key="1">
    <citation type="submission" date="2016-03" db="EMBL/GenBank/DDBJ databases">
        <authorList>
            <person name="Ploux O."/>
        </authorList>
    </citation>
    <scope>NUCLEOTIDE SEQUENCE [LARGE SCALE GENOMIC DNA]</scope>
    <source>
        <strain evidence="2 3">LPB0076</strain>
    </source>
</reference>
<dbReference type="InterPro" id="IPR035986">
    <property type="entry name" value="PKD_dom_sf"/>
</dbReference>
<sequence length="456" mass="49242">MLDSFKMMGTALTCLLGITLFMSSCTKEQAVPITIDFSIEVVNNDYSVPVLVKITNKTVGADTYDWFFEGAETTSSTKQNPGTAVYTKKGNYIIKLTAKNRDGIVETKEITIAINDKIATGFTTAIVKDTFSPMEVAFTNTTTGASSYKWTFENGTPATSNSQNPTNVIFTEPGDHTITLEVSNGKETYQLQKTVTVAPYLAAAFEYQLAFEDDDLQAPLSLTMTNNSVSATSYTWTCIGGNPSVSTATNPKITFATAGTYTLKLEATNGKETKTATKIIIVLSNTNLRTFSNVKLGINTAHSSNATAAFFSTTTRELYNSQEVNNSNGPLIDIAFYGLSAAFSFNKFIAPDQVQTLSFNAIPNATHTQFINSQESCNCSSSLSVAQFDAMTTDAALSNLTISETAGGLQDFDNSIVPRIVLFKTQDGRKGAIKIKSFIANGANSYIVVDIKVMKE</sequence>
<dbReference type="STRING" id="1763534.GCA_001831475_00202"/>
<dbReference type="SMART" id="SM00089">
    <property type="entry name" value="PKD"/>
    <property type="match status" value="3"/>
</dbReference>
<gene>
    <name evidence="2" type="ORF">LPBF_10485</name>
</gene>
<proteinExistence type="predicted"/>
<evidence type="ECO:0000313" key="2">
    <source>
        <dbReference type="EMBL" id="OCB74525.1"/>
    </source>
</evidence>
<feature type="domain" description="PKD" evidence="1">
    <location>
        <begin position="147"/>
        <end position="197"/>
    </location>
</feature>
<dbReference type="CDD" id="cd00146">
    <property type="entry name" value="PKD"/>
    <property type="match status" value="3"/>
</dbReference>
<dbReference type="PROSITE" id="PS50093">
    <property type="entry name" value="PKD"/>
    <property type="match status" value="2"/>
</dbReference>